<dbReference type="RefSeq" id="WP_038017110.1">
    <property type="nucleotide sequence ID" value="NZ_JPKR02000001.1"/>
</dbReference>
<dbReference type="InterPro" id="IPR000031">
    <property type="entry name" value="PurE_dom"/>
</dbReference>
<name>A0A0F5BVL3_9GAMM</name>
<reference evidence="2" key="1">
    <citation type="submission" date="2014-12" db="EMBL/GenBank/DDBJ databases">
        <title>The draft genome of the Tatumella morbirosei type strain, LMG23360T isolated from pineapple rot.</title>
        <authorList>
            <person name="Smits T.H."/>
            <person name="Palmer M."/>
            <person name="Venter S.N."/>
            <person name="Duffy B."/>
            <person name="Steenkamp E.T."/>
            <person name="Chan W.Y."/>
            <person name="Coutinho T.A."/>
            <person name="Coetzee M.P."/>
            <person name="De Maayer P."/>
        </authorList>
    </citation>
    <scope>NUCLEOTIDE SEQUENCE [LARGE SCALE GENOMIC DNA]</scope>
    <source>
        <strain evidence="2">LMG 23360</strain>
    </source>
</reference>
<dbReference type="PANTHER" id="PTHR43064">
    <property type="entry name" value="PHOSPHORIBOSYLAMINOIMIDAZOLE CARBOXYLASE-RELATED"/>
    <property type="match status" value="1"/>
</dbReference>
<proteinExistence type="predicted"/>
<dbReference type="InterPro" id="IPR039476">
    <property type="entry name" value="P2CMN_synthase_LarB"/>
</dbReference>
<dbReference type="NCBIfam" id="NF033503">
    <property type="entry name" value="LarB"/>
    <property type="match status" value="1"/>
</dbReference>
<dbReference type="GO" id="GO:0006189">
    <property type="term" value="P:'de novo' IMP biosynthetic process"/>
    <property type="evidence" value="ECO:0007669"/>
    <property type="project" value="InterPro"/>
</dbReference>
<keyword evidence="3" id="KW-1185">Reference proteome</keyword>
<feature type="domain" description="PurE" evidence="1">
    <location>
        <begin position="88"/>
        <end position="223"/>
    </location>
</feature>
<evidence type="ECO:0000313" key="3">
    <source>
        <dbReference type="Proteomes" id="UP000029577"/>
    </source>
</evidence>
<dbReference type="Proteomes" id="UP000029577">
    <property type="component" value="Unassembled WGS sequence"/>
</dbReference>
<dbReference type="GO" id="GO:0016787">
    <property type="term" value="F:hydrolase activity"/>
    <property type="evidence" value="ECO:0007669"/>
    <property type="project" value="InterPro"/>
</dbReference>
<protein>
    <recommendedName>
        <fullName evidence="1">PurE domain-containing protein</fullName>
    </recommendedName>
</protein>
<dbReference type="AlphaFoldDB" id="A0A0F5BVL3"/>
<dbReference type="Gene3D" id="3.40.50.1970">
    <property type="match status" value="1"/>
</dbReference>
<dbReference type="STRING" id="642227.HA49_21425"/>
<evidence type="ECO:0000259" key="1">
    <source>
        <dbReference type="SMART" id="SM01001"/>
    </source>
</evidence>
<sequence>MIKSDIVMDFERYQRCGIEEAVFCESKTAAQISAVAEQALQRQRRLLLTRLSSDKLAQLPLELQSQLSYDPLAACAVLGEQVTPTGEACIAVLSGGASDARLCHEIQITLNYHGISCDMYQDVGVAALWRLQRILPELQRYDIIIAVAGMEAALPTVLAGLIDAPIIAVPAPVGYGVAAGGQVALSSCLASCSGAIMTMNIDNGYGAACAAIKIYHKIYKAERRQNDR</sequence>
<dbReference type="PANTHER" id="PTHR43064:SF1">
    <property type="entry name" value="SLL1489 PROTEIN"/>
    <property type="match status" value="1"/>
</dbReference>
<dbReference type="SUPFAM" id="SSF52255">
    <property type="entry name" value="N5-CAIR mutase (phosphoribosylaminoimidazole carboxylase, PurE)"/>
    <property type="match status" value="1"/>
</dbReference>
<dbReference type="SMART" id="SM01001">
    <property type="entry name" value="AIRC"/>
    <property type="match status" value="1"/>
</dbReference>
<dbReference type="EMBL" id="JPKR02000001">
    <property type="protein sequence ID" value="KKA63609.1"/>
    <property type="molecule type" value="Genomic_DNA"/>
</dbReference>
<dbReference type="Pfam" id="PF00731">
    <property type="entry name" value="AIRC"/>
    <property type="match status" value="1"/>
</dbReference>
<evidence type="ECO:0000313" key="2">
    <source>
        <dbReference type="EMBL" id="KKA63609.1"/>
    </source>
</evidence>
<comment type="caution">
    <text evidence="2">The sequence shown here is derived from an EMBL/GenBank/DDBJ whole genome shotgun (WGS) entry which is preliminary data.</text>
</comment>
<organism evidence="2 3">
    <name type="scientific">Tatumella morbirosei</name>
    <dbReference type="NCBI Taxonomy" id="642227"/>
    <lineage>
        <taxon>Bacteria</taxon>
        <taxon>Pseudomonadati</taxon>
        <taxon>Pseudomonadota</taxon>
        <taxon>Gammaproteobacteria</taxon>
        <taxon>Enterobacterales</taxon>
        <taxon>Erwiniaceae</taxon>
        <taxon>Tatumella</taxon>
    </lineage>
</organism>
<gene>
    <name evidence="2" type="ORF">HA49_21425</name>
</gene>
<accession>A0A0F5BVL3</accession>
<dbReference type="OrthoDB" id="9782511at2"/>